<dbReference type="InterPro" id="IPR012337">
    <property type="entry name" value="RNaseH-like_sf"/>
</dbReference>
<dbReference type="InterPro" id="IPR054722">
    <property type="entry name" value="PolX-like_BBD"/>
</dbReference>
<organism evidence="3">
    <name type="scientific">Tanacetum cinerariifolium</name>
    <name type="common">Dalmatian daisy</name>
    <name type="synonym">Chrysanthemum cinerariifolium</name>
    <dbReference type="NCBI Taxonomy" id="118510"/>
    <lineage>
        <taxon>Eukaryota</taxon>
        <taxon>Viridiplantae</taxon>
        <taxon>Streptophyta</taxon>
        <taxon>Embryophyta</taxon>
        <taxon>Tracheophyta</taxon>
        <taxon>Spermatophyta</taxon>
        <taxon>Magnoliopsida</taxon>
        <taxon>eudicotyledons</taxon>
        <taxon>Gunneridae</taxon>
        <taxon>Pentapetalae</taxon>
        <taxon>asterids</taxon>
        <taxon>campanulids</taxon>
        <taxon>Asterales</taxon>
        <taxon>Asteraceae</taxon>
        <taxon>Asteroideae</taxon>
        <taxon>Anthemideae</taxon>
        <taxon>Anthemidinae</taxon>
        <taxon>Tanacetum</taxon>
    </lineage>
</organism>
<feature type="region of interest" description="Disordered" evidence="1">
    <location>
        <begin position="363"/>
        <end position="390"/>
    </location>
</feature>
<dbReference type="InterPro" id="IPR013103">
    <property type="entry name" value="RVT_2"/>
</dbReference>
<dbReference type="PANTHER" id="PTHR11439">
    <property type="entry name" value="GAG-POL-RELATED RETROTRANSPOSON"/>
    <property type="match status" value="1"/>
</dbReference>
<dbReference type="Pfam" id="PF14223">
    <property type="entry name" value="Retrotran_gag_2"/>
    <property type="match status" value="1"/>
</dbReference>
<dbReference type="InterPro" id="IPR036397">
    <property type="entry name" value="RNaseH_sf"/>
</dbReference>
<evidence type="ECO:0000256" key="1">
    <source>
        <dbReference type="SAM" id="MobiDB-lite"/>
    </source>
</evidence>
<comment type="caution">
    <text evidence="3">The sequence shown here is derived from an EMBL/GenBank/DDBJ whole genome shotgun (WGS) entry which is preliminary data.</text>
</comment>
<evidence type="ECO:0000313" key="3">
    <source>
        <dbReference type="EMBL" id="GEU55403.1"/>
    </source>
</evidence>
<dbReference type="PROSITE" id="PS50994">
    <property type="entry name" value="INTEGRASE"/>
    <property type="match status" value="1"/>
</dbReference>
<dbReference type="Pfam" id="PF22936">
    <property type="entry name" value="Pol_BBD"/>
    <property type="match status" value="1"/>
</dbReference>
<dbReference type="Pfam" id="PF07727">
    <property type="entry name" value="RVT_2"/>
    <property type="match status" value="2"/>
</dbReference>
<dbReference type="SUPFAM" id="SSF53098">
    <property type="entry name" value="Ribonuclease H-like"/>
    <property type="match status" value="1"/>
</dbReference>
<feature type="compositionally biased region" description="Basic and acidic residues" evidence="1">
    <location>
        <begin position="375"/>
        <end position="390"/>
    </location>
</feature>
<name>A0A6L2L0K2_TANCI</name>
<reference evidence="3" key="1">
    <citation type="journal article" date="2019" name="Sci. Rep.">
        <title>Draft genome of Tanacetum cinerariifolium, the natural source of mosquito coil.</title>
        <authorList>
            <person name="Yamashiro T."/>
            <person name="Shiraishi A."/>
            <person name="Satake H."/>
            <person name="Nakayama K."/>
        </authorList>
    </citation>
    <scope>NUCLEOTIDE SEQUENCE</scope>
</reference>
<feature type="region of interest" description="Disordered" evidence="1">
    <location>
        <begin position="37"/>
        <end position="71"/>
    </location>
</feature>
<feature type="compositionally biased region" description="Polar residues" evidence="1">
    <location>
        <begin position="37"/>
        <end position="70"/>
    </location>
</feature>
<protein>
    <submittedName>
        <fullName evidence="3">Retrovirus-related Pol polyprotein from transposon TNT 1-94</fullName>
    </submittedName>
</protein>
<dbReference type="GO" id="GO:0015074">
    <property type="term" value="P:DNA integration"/>
    <property type="evidence" value="ECO:0007669"/>
    <property type="project" value="InterPro"/>
</dbReference>
<dbReference type="EMBL" id="BKCJ010003490">
    <property type="protein sequence ID" value="GEU55403.1"/>
    <property type="molecule type" value="Genomic_DNA"/>
</dbReference>
<feature type="domain" description="Integrase catalytic" evidence="2">
    <location>
        <begin position="504"/>
        <end position="696"/>
    </location>
</feature>
<dbReference type="CDD" id="cd09272">
    <property type="entry name" value="RNase_HI_RT_Ty1"/>
    <property type="match status" value="2"/>
</dbReference>
<dbReference type="InterPro" id="IPR001584">
    <property type="entry name" value="Integrase_cat-core"/>
</dbReference>
<accession>A0A6L2L0K2</accession>
<proteinExistence type="predicted"/>
<dbReference type="AlphaFoldDB" id="A0A6L2L0K2"/>
<dbReference type="Gene3D" id="3.30.420.10">
    <property type="entry name" value="Ribonuclease H-like superfamily/Ribonuclease H"/>
    <property type="match status" value="1"/>
</dbReference>
<sequence>MYIVTTGKMLGHPSDQVVDVLSPSTFDVNENDIATSMGANMSSKGNVPSTSYMNNQRDLPESTSQVQPTVKRSRRPGKMLAKFNDYVIGSSVKYGLEIFALRQWNAKLTMALVENGFVQYKFDYSFYTRKYSNVFIALLTHISKNGNFKLRPYADSNWAICHVNRKFVSGYCVVLSDSLVTWKSKIATHFVTVEVEYRSMASATCEVIWLSNFLSDMGVKDLLHVVLYCDNNSALKIACHVTMLTKFDIDKFDGKISFAIWKVHMQAVLTHHGHKKALRGIAHKPQSTSVQDHLDEFNTILIDLENLDVDIDDEDKAVLLVISLPAFYKHFTEIMLYGNRETLSFDDVKYALFSKQKYDNDVEPESGEGLVARGRSSDRGKGNNEKKPENATEVAIAKGDFDGDVYLAIDIENFRDELIVDSGCTFHMIPHRSCFTTYETFNGGNVYMGNHYICPVIRMGDIQVKMHDGVVRTITGGALVLMKAIQSGGLYVLQGTVVYGTTGVATSKASLDDFKLWHYRLGYMGEKEKGKLLLLVFIERGMLLTTFILIYGGHLLLRLEEHKDEVFPTFKEWKVLIENQIGKKIKKLRTDNGLEFCGESINALCRKYGIARHHTLVRTPQQNGVAERMNRTIMEKVRCNFIDYSNLRVFGCPVYVHVNEGKLVSRAVKCIFLGYGSGVKVHIENCEPKNYLEAISSPECDKWVVAMEGEVESLQKNKTCELVKLSKEKRIISCKWLFKVKDGIAGVESNQYKAHYVVRFDQRDGIDFNEVFPPVVLHTSIRVLLSIVALQDLELEQLDVKTVFLHGYLKEEIYVEQPEDGSFLYLVLYVDDMLIDAPNKDQIRELKDQLSNEFDMKDLGAAKRILGMEIQRDKKIGKLTLSQTDYILKVLKKFNTSSCKPIPTPLAPHFKLSYHECPKSKEDKKDMSRVPYSSSVSSLMYAMVCTRLDLAHAVSVVSRYMHNPGRPVLGYVDFDYAGYLDARKSLCSYIFSHCGSAISWYSSLQAITALSTTEAEYISSTEGVKEAIWL</sequence>
<gene>
    <name evidence="3" type="ORF">Tci_027381</name>
</gene>
<dbReference type="PANTHER" id="PTHR11439:SF511">
    <property type="match status" value="1"/>
</dbReference>
<evidence type="ECO:0000259" key="2">
    <source>
        <dbReference type="PROSITE" id="PS50994"/>
    </source>
</evidence>
<dbReference type="GO" id="GO:0003676">
    <property type="term" value="F:nucleic acid binding"/>
    <property type="evidence" value="ECO:0007669"/>
    <property type="project" value="InterPro"/>
</dbReference>